<dbReference type="InterPro" id="IPR010977">
    <property type="entry name" value="Aromatic_deC"/>
</dbReference>
<evidence type="ECO:0000256" key="1">
    <source>
        <dbReference type="ARBA" id="ARBA00001933"/>
    </source>
</evidence>
<comment type="similarity">
    <text evidence="5">Belongs to the group II decarboxylase family.</text>
</comment>
<comment type="cofactor">
    <cofactor evidence="1 5">
        <name>pyridoxal 5'-phosphate</name>
        <dbReference type="ChEBI" id="CHEBI:597326"/>
    </cofactor>
</comment>
<dbReference type="SUPFAM" id="SSF53383">
    <property type="entry name" value="PLP-dependent transferases"/>
    <property type="match status" value="1"/>
</dbReference>
<dbReference type="InterPro" id="IPR002129">
    <property type="entry name" value="PyrdxlP-dep_de-COase"/>
</dbReference>
<keyword evidence="4 5" id="KW-0456">Lyase</keyword>
<keyword evidence="7" id="KW-1185">Reference proteome</keyword>
<dbReference type="PANTHER" id="PTHR11999">
    <property type="entry name" value="GROUP II PYRIDOXAL-5-PHOSPHATE DECARBOXYLASE"/>
    <property type="match status" value="1"/>
</dbReference>
<evidence type="ECO:0000256" key="4">
    <source>
        <dbReference type="ARBA" id="ARBA00023239"/>
    </source>
</evidence>
<protein>
    <submittedName>
        <fullName evidence="6">GROUP II PYRIDOXAL-5-PHOSPHATE DECARBOXYLASE</fullName>
    </submittedName>
</protein>
<organism evidence="6 7">
    <name type="scientific">Salix purpurea</name>
    <name type="common">Purple osier willow</name>
    <dbReference type="NCBI Taxonomy" id="77065"/>
    <lineage>
        <taxon>Eukaryota</taxon>
        <taxon>Viridiplantae</taxon>
        <taxon>Streptophyta</taxon>
        <taxon>Embryophyta</taxon>
        <taxon>Tracheophyta</taxon>
        <taxon>Spermatophyta</taxon>
        <taxon>Magnoliopsida</taxon>
        <taxon>eudicotyledons</taxon>
        <taxon>Gunneridae</taxon>
        <taxon>Pentapetalae</taxon>
        <taxon>rosids</taxon>
        <taxon>fabids</taxon>
        <taxon>Malpighiales</taxon>
        <taxon>Salicaceae</taxon>
        <taxon>Saliceae</taxon>
        <taxon>Salix</taxon>
    </lineage>
</organism>
<dbReference type="InterPro" id="IPR015421">
    <property type="entry name" value="PyrdxlP-dep_Trfase_major"/>
</dbReference>
<dbReference type="PANTHER" id="PTHR11999:SF157">
    <property type="entry name" value="TRYPTOPHAN DECARBOXYLASE 1"/>
    <property type="match status" value="1"/>
</dbReference>
<evidence type="ECO:0000313" key="6">
    <source>
        <dbReference type="EMBL" id="KAJ6745048.1"/>
    </source>
</evidence>
<evidence type="ECO:0000256" key="2">
    <source>
        <dbReference type="ARBA" id="ARBA00022793"/>
    </source>
</evidence>
<comment type="caution">
    <text evidence="6">The sequence shown here is derived from an EMBL/GenBank/DDBJ whole genome shotgun (WGS) entry which is preliminary data.</text>
</comment>
<keyword evidence="2" id="KW-0210">Decarboxylase</keyword>
<proteinExistence type="inferred from homology"/>
<accession>A0A9Q0ZSB0</accession>
<dbReference type="EMBL" id="JAPFFK010000009">
    <property type="protein sequence ID" value="KAJ6745048.1"/>
    <property type="molecule type" value="Genomic_DNA"/>
</dbReference>
<dbReference type="AlphaFoldDB" id="A0A9Q0ZSB0"/>
<dbReference type="GO" id="GO:0016831">
    <property type="term" value="F:carboxy-lyase activity"/>
    <property type="evidence" value="ECO:0007669"/>
    <property type="project" value="TreeGrafter"/>
</dbReference>
<evidence type="ECO:0000256" key="5">
    <source>
        <dbReference type="RuleBase" id="RU000382"/>
    </source>
</evidence>
<evidence type="ECO:0000313" key="7">
    <source>
        <dbReference type="Proteomes" id="UP001151532"/>
    </source>
</evidence>
<gene>
    <name evidence="6" type="ORF">OIU79_031235</name>
</gene>
<keyword evidence="3 5" id="KW-0663">Pyridoxal phosphate</keyword>
<dbReference type="OrthoDB" id="1722007at2759"/>
<dbReference type="Proteomes" id="UP001151532">
    <property type="component" value="Chromosome 19"/>
</dbReference>
<dbReference type="Gene3D" id="3.40.640.10">
    <property type="entry name" value="Type I PLP-dependent aspartate aminotransferase-like (Major domain)"/>
    <property type="match status" value="2"/>
</dbReference>
<reference evidence="6" key="2">
    <citation type="journal article" date="2023" name="Int. J. Mol. Sci.">
        <title>De Novo Assembly and Annotation of 11 Diverse Shrub Willow (Salix) Genomes Reveals Novel Gene Organization in Sex-Linked Regions.</title>
        <authorList>
            <person name="Hyden B."/>
            <person name="Feng K."/>
            <person name="Yates T.B."/>
            <person name="Jawdy S."/>
            <person name="Cereghino C."/>
            <person name="Smart L.B."/>
            <person name="Muchero W."/>
        </authorList>
    </citation>
    <scope>NUCLEOTIDE SEQUENCE</scope>
    <source>
        <tissue evidence="6">Shoot tip</tissue>
    </source>
</reference>
<sequence length="135" mass="14896">MDWLAKMLKLPRTFMFSGSGGAVIQNTPSEAVLATVVAARDRVLHNIDTFNVSKVRTVLEADVAAGLVPLYLYATDVANDFGLWVHVDAAYGGSSCICPELRHHFNGIERVDSLSLSPHKWLTHMAKTVREVFKI</sequence>
<dbReference type="Pfam" id="PF00282">
    <property type="entry name" value="Pyridoxal_deC"/>
    <property type="match status" value="2"/>
</dbReference>
<name>A0A9Q0ZSB0_SALPP</name>
<dbReference type="GO" id="GO:0019752">
    <property type="term" value="P:carboxylic acid metabolic process"/>
    <property type="evidence" value="ECO:0007669"/>
    <property type="project" value="InterPro"/>
</dbReference>
<dbReference type="GO" id="GO:0005737">
    <property type="term" value="C:cytoplasm"/>
    <property type="evidence" value="ECO:0007669"/>
    <property type="project" value="TreeGrafter"/>
</dbReference>
<evidence type="ECO:0000256" key="3">
    <source>
        <dbReference type="ARBA" id="ARBA00022898"/>
    </source>
</evidence>
<dbReference type="GO" id="GO:0030170">
    <property type="term" value="F:pyridoxal phosphate binding"/>
    <property type="evidence" value="ECO:0007669"/>
    <property type="project" value="InterPro"/>
</dbReference>
<dbReference type="InterPro" id="IPR015424">
    <property type="entry name" value="PyrdxlP-dep_Trfase"/>
</dbReference>
<reference evidence="6" key="1">
    <citation type="submission" date="2022-11" db="EMBL/GenBank/DDBJ databases">
        <authorList>
            <person name="Hyden B.L."/>
            <person name="Feng K."/>
            <person name="Yates T."/>
            <person name="Jawdy S."/>
            <person name="Smart L.B."/>
            <person name="Muchero W."/>
        </authorList>
    </citation>
    <scope>NUCLEOTIDE SEQUENCE</scope>
    <source>
        <tissue evidence="6">Shoot tip</tissue>
    </source>
</reference>